<dbReference type="InterPro" id="IPR036390">
    <property type="entry name" value="WH_DNA-bd_sf"/>
</dbReference>
<dbReference type="Proteomes" id="UP001500221">
    <property type="component" value="Unassembled WGS sequence"/>
</dbReference>
<dbReference type="InterPro" id="IPR043129">
    <property type="entry name" value="ATPase_NBD"/>
</dbReference>
<comment type="similarity">
    <text evidence="1">Belongs to the ROK (NagC/XylR) family.</text>
</comment>
<dbReference type="InterPro" id="IPR036388">
    <property type="entry name" value="WH-like_DNA-bd_sf"/>
</dbReference>
<evidence type="ECO:0000256" key="1">
    <source>
        <dbReference type="ARBA" id="ARBA00006479"/>
    </source>
</evidence>
<protein>
    <submittedName>
        <fullName evidence="3">ROK family transcriptional regulator</fullName>
    </submittedName>
</protein>
<comment type="caution">
    <text evidence="3">The sequence shown here is derived from an EMBL/GenBank/DDBJ whole genome shotgun (WGS) entry which is preliminary data.</text>
</comment>
<accession>A0ABP9PS74</accession>
<dbReference type="PANTHER" id="PTHR18964">
    <property type="entry name" value="ROK (REPRESSOR, ORF, KINASE) FAMILY"/>
    <property type="match status" value="1"/>
</dbReference>
<organism evidence="3 4">
    <name type="scientific">Nocardioides marinquilinus</name>
    <dbReference type="NCBI Taxonomy" id="1210400"/>
    <lineage>
        <taxon>Bacteria</taxon>
        <taxon>Bacillati</taxon>
        <taxon>Actinomycetota</taxon>
        <taxon>Actinomycetes</taxon>
        <taxon>Propionibacteriales</taxon>
        <taxon>Nocardioidaceae</taxon>
        <taxon>Nocardioides</taxon>
    </lineage>
</organism>
<dbReference type="RefSeq" id="WP_345459663.1">
    <property type="nucleotide sequence ID" value="NZ_BAABKG010000003.1"/>
</dbReference>
<dbReference type="EMBL" id="BAABKG010000003">
    <property type="protein sequence ID" value="GAA5150766.1"/>
    <property type="molecule type" value="Genomic_DNA"/>
</dbReference>
<evidence type="ECO:0000256" key="2">
    <source>
        <dbReference type="SAM" id="MobiDB-lite"/>
    </source>
</evidence>
<evidence type="ECO:0000313" key="3">
    <source>
        <dbReference type="EMBL" id="GAA5150766.1"/>
    </source>
</evidence>
<dbReference type="Gene3D" id="3.30.420.40">
    <property type="match status" value="2"/>
</dbReference>
<sequence length="407" mass="41531">MTREPSPDRVAASGRQGATPSSVRRHNLGVLLERLHLDGPTSRSRLGAATGLTRSTIAELVGELGALGLVTETGRVQSSGFGRPSSVVDVDAPGAVVLAVELAVESVAVAVVGLGGTVLASERVGLPRGTLTAAGAVRRVTTMAGPLLAAHRERLTGVGVAVPGLVRRSDGFVHVAPNLGWDDVPLGRLLGEALRVPVRIEVANEADLGALGEHRRGAGRGAETMVFVSGDVGIGAGLVVDGRPMLGAAGYAGEAGHVLVDPDGRPCTCGSRGCWETEAGEVALLRAAGLDTTHGHAALSRLLVRLDSGDQQAALAVAGVARWVGLGIGNLVNLLNPEVVVLGGFLQQFHRHMEPALESALAARALTQPRQVVRVVPGSLGPLAQLHGAAELALRDLVLDPWAAGAG</sequence>
<name>A0ABP9PS74_9ACTN</name>
<dbReference type="SUPFAM" id="SSF46785">
    <property type="entry name" value="Winged helix' DNA-binding domain"/>
    <property type="match status" value="1"/>
</dbReference>
<feature type="region of interest" description="Disordered" evidence="2">
    <location>
        <begin position="1"/>
        <end position="23"/>
    </location>
</feature>
<dbReference type="Pfam" id="PF00480">
    <property type="entry name" value="ROK"/>
    <property type="match status" value="1"/>
</dbReference>
<proteinExistence type="inferred from homology"/>
<dbReference type="Gene3D" id="1.10.10.10">
    <property type="entry name" value="Winged helix-like DNA-binding domain superfamily/Winged helix DNA-binding domain"/>
    <property type="match status" value="1"/>
</dbReference>
<evidence type="ECO:0000313" key="4">
    <source>
        <dbReference type="Proteomes" id="UP001500221"/>
    </source>
</evidence>
<dbReference type="PANTHER" id="PTHR18964:SF149">
    <property type="entry name" value="BIFUNCTIONAL UDP-N-ACETYLGLUCOSAMINE 2-EPIMERASE_N-ACETYLMANNOSAMINE KINASE"/>
    <property type="match status" value="1"/>
</dbReference>
<dbReference type="CDD" id="cd24076">
    <property type="entry name" value="ASKHA_ATPase_ROK_BsXylR-like"/>
    <property type="match status" value="1"/>
</dbReference>
<reference evidence="4" key="1">
    <citation type="journal article" date="2019" name="Int. J. Syst. Evol. Microbiol.">
        <title>The Global Catalogue of Microorganisms (GCM) 10K type strain sequencing project: providing services to taxonomists for standard genome sequencing and annotation.</title>
        <authorList>
            <consortium name="The Broad Institute Genomics Platform"/>
            <consortium name="The Broad Institute Genome Sequencing Center for Infectious Disease"/>
            <person name="Wu L."/>
            <person name="Ma J."/>
        </authorList>
    </citation>
    <scope>NUCLEOTIDE SEQUENCE [LARGE SCALE GENOMIC DNA]</scope>
    <source>
        <strain evidence="4">JCM 18459</strain>
    </source>
</reference>
<gene>
    <name evidence="3" type="ORF">GCM10023340_28500</name>
</gene>
<keyword evidence="4" id="KW-1185">Reference proteome</keyword>
<dbReference type="SUPFAM" id="SSF53067">
    <property type="entry name" value="Actin-like ATPase domain"/>
    <property type="match status" value="1"/>
</dbReference>
<dbReference type="InterPro" id="IPR000600">
    <property type="entry name" value="ROK"/>
</dbReference>